<dbReference type="EMBL" id="VFLP01000023">
    <property type="protein sequence ID" value="TRX94308.1"/>
    <property type="molecule type" value="Genomic_DNA"/>
</dbReference>
<dbReference type="InterPro" id="IPR011701">
    <property type="entry name" value="MFS"/>
</dbReference>
<keyword evidence="9" id="KW-1185">Reference proteome</keyword>
<dbReference type="InterPro" id="IPR020846">
    <property type="entry name" value="MFS_dom"/>
</dbReference>
<evidence type="ECO:0000259" key="7">
    <source>
        <dbReference type="PROSITE" id="PS50850"/>
    </source>
</evidence>
<evidence type="ECO:0000256" key="5">
    <source>
        <dbReference type="SAM" id="MobiDB-lite"/>
    </source>
</evidence>
<evidence type="ECO:0000313" key="8">
    <source>
        <dbReference type="EMBL" id="TRX94308.1"/>
    </source>
</evidence>
<feature type="compositionally biased region" description="Low complexity" evidence="5">
    <location>
        <begin position="1"/>
        <end position="19"/>
    </location>
</feature>
<dbReference type="PANTHER" id="PTHR23501:SF199">
    <property type="entry name" value="MFS EFFLUX TRANSPORTER INPD-RELATED"/>
    <property type="match status" value="1"/>
</dbReference>
<evidence type="ECO:0000256" key="3">
    <source>
        <dbReference type="ARBA" id="ARBA00022989"/>
    </source>
</evidence>
<feature type="transmembrane region" description="Helical" evidence="6">
    <location>
        <begin position="61"/>
        <end position="82"/>
    </location>
</feature>
<dbReference type="Proteomes" id="UP000319160">
    <property type="component" value="Unassembled WGS sequence"/>
</dbReference>
<dbReference type="SUPFAM" id="SSF103473">
    <property type="entry name" value="MFS general substrate transporter"/>
    <property type="match status" value="1"/>
</dbReference>
<dbReference type="GO" id="GO:0022857">
    <property type="term" value="F:transmembrane transporter activity"/>
    <property type="evidence" value="ECO:0007669"/>
    <property type="project" value="InterPro"/>
</dbReference>
<name>A0A553I279_9PEZI</name>
<keyword evidence="3 6" id="KW-1133">Transmembrane helix</keyword>
<dbReference type="InterPro" id="IPR036259">
    <property type="entry name" value="MFS_trans_sf"/>
</dbReference>
<protein>
    <recommendedName>
        <fullName evidence="7">Major facilitator superfamily (MFS) profile domain-containing protein</fullName>
    </recommendedName>
</protein>
<dbReference type="Gene3D" id="1.20.1250.20">
    <property type="entry name" value="MFS general substrate transporter like domains"/>
    <property type="match status" value="1"/>
</dbReference>
<dbReference type="Pfam" id="PF07690">
    <property type="entry name" value="MFS_1"/>
    <property type="match status" value="1"/>
</dbReference>
<feature type="transmembrane region" description="Helical" evidence="6">
    <location>
        <begin position="371"/>
        <end position="388"/>
    </location>
</feature>
<feature type="transmembrane region" description="Helical" evidence="6">
    <location>
        <begin position="129"/>
        <end position="148"/>
    </location>
</feature>
<evidence type="ECO:0000256" key="2">
    <source>
        <dbReference type="ARBA" id="ARBA00022692"/>
    </source>
</evidence>
<comment type="caution">
    <text evidence="8">The sequence shown here is derived from an EMBL/GenBank/DDBJ whole genome shotgun (WGS) entry which is preliminary data.</text>
</comment>
<feature type="region of interest" description="Disordered" evidence="5">
    <location>
        <begin position="1"/>
        <end position="51"/>
    </location>
</feature>
<feature type="transmembrane region" description="Helical" evidence="6">
    <location>
        <begin position="464"/>
        <end position="487"/>
    </location>
</feature>
<feature type="domain" description="Major facilitator superfamily (MFS) profile" evidence="7">
    <location>
        <begin position="64"/>
        <end position="521"/>
    </location>
</feature>
<accession>A0A553I279</accession>
<organism evidence="8 9">
    <name type="scientific">Xylaria flabelliformis</name>
    <dbReference type="NCBI Taxonomy" id="2512241"/>
    <lineage>
        <taxon>Eukaryota</taxon>
        <taxon>Fungi</taxon>
        <taxon>Dikarya</taxon>
        <taxon>Ascomycota</taxon>
        <taxon>Pezizomycotina</taxon>
        <taxon>Sordariomycetes</taxon>
        <taxon>Xylariomycetidae</taxon>
        <taxon>Xylariales</taxon>
        <taxon>Xylariaceae</taxon>
        <taxon>Xylaria</taxon>
    </lineage>
</organism>
<feature type="transmembrane region" description="Helical" evidence="6">
    <location>
        <begin position="154"/>
        <end position="179"/>
    </location>
</feature>
<comment type="subcellular location">
    <subcellularLocation>
        <location evidence="1">Membrane</location>
        <topology evidence="1">Multi-pass membrane protein</topology>
    </subcellularLocation>
</comment>
<keyword evidence="4 6" id="KW-0472">Membrane</keyword>
<feature type="transmembrane region" description="Helical" evidence="6">
    <location>
        <begin position="186"/>
        <end position="209"/>
    </location>
</feature>
<feature type="transmembrane region" description="Helical" evidence="6">
    <location>
        <begin position="330"/>
        <end position="351"/>
    </location>
</feature>
<dbReference type="PROSITE" id="PS50850">
    <property type="entry name" value="MFS"/>
    <property type="match status" value="1"/>
</dbReference>
<reference evidence="9" key="1">
    <citation type="submission" date="2019-06" db="EMBL/GenBank/DDBJ databases">
        <title>Draft genome sequence of the griseofulvin-producing fungus Xylaria cubensis strain G536.</title>
        <authorList>
            <person name="Mead M.E."/>
            <person name="Raja H.A."/>
            <person name="Steenwyk J.L."/>
            <person name="Knowles S.L."/>
            <person name="Oberlies N.H."/>
            <person name="Rokas A."/>
        </authorList>
    </citation>
    <scope>NUCLEOTIDE SEQUENCE [LARGE SCALE GENOMIC DNA]</scope>
    <source>
        <strain evidence="9">G536</strain>
    </source>
</reference>
<dbReference type="PANTHER" id="PTHR23501">
    <property type="entry name" value="MAJOR FACILITATOR SUPERFAMILY"/>
    <property type="match status" value="1"/>
</dbReference>
<evidence type="ECO:0000256" key="1">
    <source>
        <dbReference type="ARBA" id="ARBA00004141"/>
    </source>
</evidence>
<gene>
    <name evidence="8" type="ORF">FHL15_004775</name>
</gene>
<sequence length="556" mass="59098">MTSASGDGSPRSSSLSGAGNTDAEKGIQQTDSSHDKTATATPGTKEIDTGDDAAVMHGTSLIMFTVGMMAVVFLMCLDHYILATATPRITSHFNSIQDAAWYSSGYYLTNMVVQPAFGQLFKLFSVKHTFLACIIVFEVGSIVCALAPSSAALIIGRLITGVGGGGLYIGSVVIVGSAIPGHRRPLYISMITSLDGVASLAGPLLGGAFTDSSLTWRFCFWINLPIGFIAFGILWWFLRDSPRNAPSKTPETVLQRLARVDWLSLALLLSGFTTLLLALQWANVIYAWSNPHVYGLIITSGILLAVYFVYQHRQGENAAIPYRILRHRTVFFSAAFMLLINVMVGAFVYYLPFEFQAVRGESATRSGITNLAFLAPLLLAPLLSGVIISMTRWYVPQMQVSSAVATVGAGLLTTLNGATSDAHLVGYQLLTGLAGGFCHQIPYTSILDALPMEDVVPGSALCSFLNSLGSIIGIVVAQVIFAGLLLRNLNDVQGVDGRAVLLAGPTSIANAVAPELVGAVRAAYSNALQATYFLPVVAAGLCTLCVLGVEWKPLKP</sequence>
<feature type="transmembrane region" description="Helical" evidence="6">
    <location>
        <begin position="215"/>
        <end position="238"/>
    </location>
</feature>
<dbReference type="OrthoDB" id="10021397at2759"/>
<feature type="transmembrane region" description="Helical" evidence="6">
    <location>
        <begin position="530"/>
        <end position="549"/>
    </location>
</feature>
<dbReference type="GO" id="GO:0005886">
    <property type="term" value="C:plasma membrane"/>
    <property type="evidence" value="ECO:0007669"/>
    <property type="project" value="TreeGrafter"/>
</dbReference>
<evidence type="ECO:0000256" key="6">
    <source>
        <dbReference type="SAM" id="Phobius"/>
    </source>
</evidence>
<feature type="transmembrane region" description="Helical" evidence="6">
    <location>
        <begin position="259"/>
        <end position="281"/>
    </location>
</feature>
<dbReference type="AlphaFoldDB" id="A0A553I279"/>
<evidence type="ECO:0000313" key="9">
    <source>
        <dbReference type="Proteomes" id="UP000319160"/>
    </source>
</evidence>
<keyword evidence="2 6" id="KW-0812">Transmembrane</keyword>
<evidence type="ECO:0000256" key="4">
    <source>
        <dbReference type="ARBA" id="ARBA00023136"/>
    </source>
</evidence>
<feature type="transmembrane region" description="Helical" evidence="6">
    <location>
        <begin position="293"/>
        <end position="310"/>
    </location>
</feature>
<proteinExistence type="predicted"/>